<keyword evidence="1" id="KW-0472">Membrane</keyword>
<dbReference type="Proteomes" id="UP000075683">
    <property type="component" value="Unassembled WGS sequence"/>
</dbReference>
<sequence>MPGFLFYWIAWSVWIIATFLLDKDHPSRGRLAAASLLLIILSPCRAEFFHLEFTLSLPLILFFCYGHYGKMGVWELANQAVRILIVTVAHAGYLLMVLSEPVLLIVHPAIWKTALFFLLGQLAFSRFSDRLYGTLTGFVHGQILYALLLEKYGIRVPLDAFFLDETAVLFAVLQGWNGLARLFAQFGGKSVPAGKERSFS</sequence>
<proteinExistence type="predicted"/>
<keyword evidence="1" id="KW-0812">Transmembrane</keyword>
<dbReference type="EMBL" id="LQYT01000036">
    <property type="protein sequence ID" value="KYD20238.1"/>
    <property type="molecule type" value="Genomic_DNA"/>
</dbReference>
<comment type="caution">
    <text evidence="2">The sequence shown here is derived from an EMBL/GenBank/DDBJ whole genome shotgun (WGS) entry which is preliminary data.</text>
</comment>
<name>A0A150M6T0_9BACI</name>
<dbReference type="OrthoDB" id="2965169at2"/>
<protein>
    <submittedName>
        <fullName evidence="2">Uncharacterized protein</fullName>
    </submittedName>
</protein>
<dbReference type="Pfam" id="PF24124">
    <property type="entry name" value="YphA"/>
    <property type="match status" value="1"/>
</dbReference>
<feature type="transmembrane region" description="Helical" evidence="1">
    <location>
        <begin position="130"/>
        <end position="148"/>
    </location>
</feature>
<evidence type="ECO:0000256" key="1">
    <source>
        <dbReference type="SAM" id="Phobius"/>
    </source>
</evidence>
<dbReference type="AlphaFoldDB" id="A0A150M6T0"/>
<dbReference type="InterPro" id="IPR014617">
    <property type="entry name" value="YphA_Bacsu"/>
</dbReference>
<dbReference type="RefSeq" id="WP_061568626.1">
    <property type="nucleotide sequence ID" value="NZ_LQYT01000036.1"/>
</dbReference>
<evidence type="ECO:0000313" key="3">
    <source>
        <dbReference type="Proteomes" id="UP000075683"/>
    </source>
</evidence>
<dbReference type="STRING" id="301148.B4135_2014"/>
<evidence type="ECO:0000313" key="2">
    <source>
        <dbReference type="EMBL" id="KYD20238.1"/>
    </source>
</evidence>
<gene>
    <name evidence="2" type="ORF">B4135_2014</name>
</gene>
<keyword evidence="1" id="KW-1133">Transmembrane helix</keyword>
<accession>A0A150M6T0</accession>
<reference evidence="2 3" key="1">
    <citation type="submission" date="2016-01" db="EMBL/GenBank/DDBJ databases">
        <title>Draft Genome Sequences of Seven Thermophilic Sporeformers Isolated from Foods.</title>
        <authorList>
            <person name="Berendsen E.M."/>
            <person name="Wells-Bennik M.H."/>
            <person name="Krawcyk A.O."/>
            <person name="De Jong A."/>
            <person name="Holsappel S."/>
            <person name="Eijlander R.T."/>
            <person name="Kuipers O.P."/>
        </authorList>
    </citation>
    <scope>NUCLEOTIDE SEQUENCE [LARGE SCALE GENOMIC DNA]</scope>
    <source>
        <strain evidence="2 3">B4135</strain>
    </source>
</reference>
<organism evidence="2 3">
    <name type="scientific">Caldibacillus debilis</name>
    <dbReference type="NCBI Taxonomy" id="301148"/>
    <lineage>
        <taxon>Bacteria</taxon>
        <taxon>Bacillati</taxon>
        <taxon>Bacillota</taxon>
        <taxon>Bacilli</taxon>
        <taxon>Bacillales</taxon>
        <taxon>Bacillaceae</taxon>
        <taxon>Caldibacillus</taxon>
    </lineage>
</organism>
<feature type="transmembrane region" description="Helical" evidence="1">
    <location>
        <begin position="6"/>
        <end position="22"/>
    </location>
</feature>